<evidence type="ECO:0000256" key="1">
    <source>
        <dbReference type="SAM" id="MobiDB-lite"/>
    </source>
</evidence>
<keyword evidence="3" id="KW-1185">Reference proteome</keyword>
<proteinExistence type="predicted"/>
<protein>
    <submittedName>
        <fullName evidence="2">Uncharacterized protein</fullName>
    </submittedName>
</protein>
<evidence type="ECO:0000313" key="3">
    <source>
        <dbReference type="Proteomes" id="UP000222542"/>
    </source>
</evidence>
<gene>
    <name evidence="2" type="ORF">T459_08461</name>
</gene>
<organism evidence="2 3">
    <name type="scientific">Capsicum annuum</name>
    <name type="common">Capsicum pepper</name>
    <dbReference type="NCBI Taxonomy" id="4072"/>
    <lineage>
        <taxon>Eukaryota</taxon>
        <taxon>Viridiplantae</taxon>
        <taxon>Streptophyta</taxon>
        <taxon>Embryophyta</taxon>
        <taxon>Tracheophyta</taxon>
        <taxon>Spermatophyta</taxon>
        <taxon>Magnoliopsida</taxon>
        <taxon>eudicotyledons</taxon>
        <taxon>Gunneridae</taxon>
        <taxon>Pentapetalae</taxon>
        <taxon>asterids</taxon>
        <taxon>lamiids</taxon>
        <taxon>Solanales</taxon>
        <taxon>Solanaceae</taxon>
        <taxon>Solanoideae</taxon>
        <taxon>Capsiceae</taxon>
        <taxon>Capsicum</taxon>
    </lineage>
</organism>
<dbReference type="AlphaFoldDB" id="A0A2G2ZWL9"/>
<feature type="region of interest" description="Disordered" evidence="1">
    <location>
        <begin position="32"/>
        <end position="73"/>
    </location>
</feature>
<name>A0A2G2ZWL9_CAPAN</name>
<feature type="compositionally biased region" description="Acidic residues" evidence="1">
    <location>
        <begin position="43"/>
        <end position="62"/>
    </location>
</feature>
<comment type="caution">
    <text evidence="2">The sequence shown here is derived from an EMBL/GenBank/DDBJ whole genome shotgun (WGS) entry which is preliminary data.</text>
</comment>
<reference evidence="2 3" key="1">
    <citation type="journal article" date="2014" name="Nat. Genet.">
        <title>Genome sequence of the hot pepper provides insights into the evolution of pungency in Capsicum species.</title>
        <authorList>
            <person name="Kim S."/>
            <person name="Park M."/>
            <person name="Yeom S.I."/>
            <person name="Kim Y.M."/>
            <person name="Lee J.M."/>
            <person name="Lee H.A."/>
            <person name="Seo E."/>
            <person name="Choi J."/>
            <person name="Cheong K."/>
            <person name="Kim K.T."/>
            <person name="Jung K."/>
            <person name="Lee G.W."/>
            <person name="Oh S.K."/>
            <person name="Bae C."/>
            <person name="Kim S.B."/>
            <person name="Lee H.Y."/>
            <person name="Kim S.Y."/>
            <person name="Kim M.S."/>
            <person name="Kang B.C."/>
            <person name="Jo Y.D."/>
            <person name="Yang H.B."/>
            <person name="Jeong H.J."/>
            <person name="Kang W.H."/>
            <person name="Kwon J.K."/>
            <person name="Shin C."/>
            <person name="Lim J.Y."/>
            <person name="Park J.H."/>
            <person name="Huh J.H."/>
            <person name="Kim J.S."/>
            <person name="Kim B.D."/>
            <person name="Cohen O."/>
            <person name="Paran I."/>
            <person name="Suh M.C."/>
            <person name="Lee S.B."/>
            <person name="Kim Y.K."/>
            <person name="Shin Y."/>
            <person name="Noh S.J."/>
            <person name="Park J."/>
            <person name="Seo Y.S."/>
            <person name="Kwon S.Y."/>
            <person name="Kim H.A."/>
            <person name="Park J.M."/>
            <person name="Kim H.J."/>
            <person name="Choi S.B."/>
            <person name="Bosland P.W."/>
            <person name="Reeves G."/>
            <person name="Jo S.H."/>
            <person name="Lee B.W."/>
            <person name="Cho H.T."/>
            <person name="Choi H.S."/>
            <person name="Lee M.S."/>
            <person name="Yu Y."/>
            <person name="Do Choi Y."/>
            <person name="Park B.S."/>
            <person name="van Deynze A."/>
            <person name="Ashrafi H."/>
            <person name="Hill T."/>
            <person name="Kim W.T."/>
            <person name="Pai H.S."/>
            <person name="Ahn H.K."/>
            <person name="Yeam I."/>
            <person name="Giovannoni J.J."/>
            <person name="Rose J.K."/>
            <person name="Sorensen I."/>
            <person name="Lee S.J."/>
            <person name="Kim R.W."/>
            <person name="Choi I.Y."/>
            <person name="Choi B.S."/>
            <person name="Lim J.S."/>
            <person name="Lee Y.H."/>
            <person name="Choi D."/>
        </authorList>
    </citation>
    <scope>NUCLEOTIDE SEQUENCE [LARGE SCALE GENOMIC DNA]</scope>
    <source>
        <strain evidence="3">cv. CM334</strain>
    </source>
</reference>
<dbReference type="Gramene" id="PHT86355">
    <property type="protein sequence ID" value="PHT86355"/>
    <property type="gene ID" value="T459_08461"/>
</dbReference>
<evidence type="ECO:0000313" key="2">
    <source>
        <dbReference type="EMBL" id="PHT86355.1"/>
    </source>
</evidence>
<dbReference type="Proteomes" id="UP000222542">
    <property type="component" value="Unassembled WGS sequence"/>
</dbReference>
<reference evidence="2 3" key="2">
    <citation type="journal article" date="2017" name="Genome Biol.">
        <title>New reference genome sequences of hot pepper reveal the massive evolution of plant disease-resistance genes by retroduplication.</title>
        <authorList>
            <person name="Kim S."/>
            <person name="Park J."/>
            <person name="Yeom S.I."/>
            <person name="Kim Y.M."/>
            <person name="Seo E."/>
            <person name="Kim K.T."/>
            <person name="Kim M.S."/>
            <person name="Lee J.M."/>
            <person name="Cheong K."/>
            <person name="Shin H.S."/>
            <person name="Kim S.B."/>
            <person name="Han K."/>
            <person name="Lee J."/>
            <person name="Park M."/>
            <person name="Lee H.A."/>
            <person name="Lee H.Y."/>
            <person name="Lee Y."/>
            <person name="Oh S."/>
            <person name="Lee J.H."/>
            <person name="Choi E."/>
            <person name="Choi E."/>
            <person name="Lee S.E."/>
            <person name="Jeon J."/>
            <person name="Kim H."/>
            <person name="Choi G."/>
            <person name="Song H."/>
            <person name="Lee J."/>
            <person name="Lee S.C."/>
            <person name="Kwon J.K."/>
            <person name="Lee H.Y."/>
            <person name="Koo N."/>
            <person name="Hong Y."/>
            <person name="Kim R.W."/>
            <person name="Kang W.H."/>
            <person name="Huh J.H."/>
            <person name="Kang B.C."/>
            <person name="Yang T.J."/>
            <person name="Lee Y.H."/>
            <person name="Bennetzen J.L."/>
            <person name="Choi D."/>
        </authorList>
    </citation>
    <scope>NUCLEOTIDE SEQUENCE [LARGE SCALE GENOMIC DNA]</scope>
    <source>
        <strain evidence="3">cv. CM334</strain>
    </source>
</reference>
<sequence>MRLAILDILNFYPNNPTLTQFIEIVNNDELANDTADHESDRDSFEDDDQMSDDDDNSDEDDSTIPSHDDSINYHPDVISYLDHTEEGTNDFAYFRDNDFVWVALWNPENPKYLKSGKIFH</sequence>
<dbReference type="EMBL" id="AYRZ02000003">
    <property type="protein sequence ID" value="PHT86355.1"/>
    <property type="molecule type" value="Genomic_DNA"/>
</dbReference>
<accession>A0A2G2ZWL9</accession>
<dbReference type="OMA" id="AYFRDND"/>